<dbReference type="PANTHER" id="PTHR43469:SF1">
    <property type="entry name" value="SPBETA PROPHAGE-DERIVED DISULFIDE BOND FORMATION PROTEIN B"/>
    <property type="match status" value="1"/>
</dbReference>
<evidence type="ECO:0000256" key="11">
    <source>
        <dbReference type="ARBA" id="ARBA00023284"/>
    </source>
</evidence>
<keyword evidence="4 12" id="KW-0812">Transmembrane</keyword>
<keyword evidence="9" id="KW-1015">Disulfide bond</keyword>
<dbReference type="GO" id="GO:0016020">
    <property type="term" value="C:membrane"/>
    <property type="evidence" value="ECO:0007669"/>
    <property type="project" value="UniProtKB-SubCell"/>
</dbReference>
<evidence type="ECO:0000259" key="13">
    <source>
        <dbReference type="PROSITE" id="PS51352"/>
    </source>
</evidence>
<feature type="transmembrane region" description="Helical" evidence="12">
    <location>
        <begin position="9"/>
        <end position="27"/>
    </location>
</feature>
<proteinExistence type="inferred from homology"/>
<evidence type="ECO:0000313" key="14">
    <source>
        <dbReference type="EMBL" id="PKC54281.1"/>
    </source>
</evidence>
<evidence type="ECO:0000256" key="3">
    <source>
        <dbReference type="ARBA" id="ARBA00022448"/>
    </source>
</evidence>
<evidence type="ECO:0000256" key="2">
    <source>
        <dbReference type="ARBA" id="ARBA00007602"/>
    </source>
</evidence>
<evidence type="ECO:0000256" key="6">
    <source>
        <dbReference type="ARBA" id="ARBA00022989"/>
    </source>
</evidence>
<comment type="subcellular location">
    <subcellularLocation>
        <location evidence="1">Membrane</location>
        <topology evidence="1">Multi-pass membrane protein</topology>
    </subcellularLocation>
</comment>
<keyword evidence="5" id="KW-0249">Electron transport</keyword>
<dbReference type="InterPro" id="IPR017937">
    <property type="entry name" value="Thioredoxin_CS"/>
</dbReference>
<feature type="transmembrane region" description="Helical" evidence="12">
    <location>
        <begin position="64"/>
        <end position="83"/>
    </location>
</feature>
<dbReference type="SUPFAM" id="SSF52833">
    <property type="entry name" value="Thioredoxin-like"/>
    <property type="match status" value="2"/>
</dbReference>
<keyword evidence="6 12" id="KW-1133">Transmembrane helix</keyword>
<accession>A0A2N0QTB3</accession>
<reference evidence="14 15" key="2">
    <citation type="submission" date="2017-10" db="EMBL/GenBank/DDBJ databases">
        <title>Genome analyses suggest a sexual origin of heterokaryosis in a supposedly ancient asexual fungus.</title>
        <authorList>
            <person name="Corradi N."/>
            <person name="Sedzielewska K."/>
            <person name="Noel J."/>
            <person name="Charron P."/>
            <person name="Farinelli L."/>
            <person name="Marton T."/>
            <person name="Kruger M."/>
            <person name="Pelin A."/>
            <person name="Brachmann A."/>
            <person name="Corradi N."/>
        </authorList>
    </citation>
    <scope>NUCLEOTIDE SEQUENCE [LARGE SCALE GENOMIC DNA]</scope>
    <source>
        <strain evidence="14 15">A1</strain>
    </source>
</reference>
<dbReference type="InterPro" id="IPR003752">
    <property type="entry name" value="DiS_bond_form_DsbB/BdbC"/>
</dbReference>
<dbReference type="CDD" id="cd02947">
    <property type="entry name" value="TRX_family"/>
    <property type="match status" value="2"/>
</dbReference>
<dbReference type="InterPro" id="IPR036249">
    <property type="entry name" value="Thioredoxin-like_sf"/>
</dbReference>
<evidence type="ECO:0000256" key="1">
    <source>
        <dbReference type="ARBA" id="ARBA00004141"/>
    </source>
</evidence>
<dbReference type="Proteomes" id="UP000232688">
    <property type="component" value="Unassembled WGS sequence"/>
</dbReference>
<evidence type="ECO:0000256" key="10">
    <source>
        <dbReference type="ARBA" id="ARBA00023186"/>
    </source>
</evidence>
<comment type="similarity">
    <text evidence="2">Belongs to the DsbB family. BdbC subfamily.</text>
</comment>
<dbReference type="PROSITE" id="PS00194">
    <property type="entry name" value="THIOREDOXIN_1"/>
    <property type="match status" value="1"/>
</dbReference>
<dbReference type="Gene3D" id="3.40.30.10">
    <property type="entry name" value="Glutaredoxin"/>
    <property type="match status" value="2"/>
</dbReference>
<evidence type="ECO:0000256" key="9">
    <source>
        <dbReference type="ARBA" id="ARBA00023157"/>
    </source>
</evidence>
<keyword evidence="3" id="KW-0813">Transport</keyword>
<gene>
    <name evidence="14" type="ORF">RhiirA1_477641</name>
</gene>
<evidence type="ECO:0000313" key="15">
    <source>
        <dbReference type="Proteomes" id="UP000232688"/>
    </source>
</evidence>
<dbReference type="InterPro" id="IPR012187">
    <property type="entry name" value="Disulphide_bond_form_BdbC"/>
</dbReference>
<sequence length="419" mass="47261">MNKKLENSLLFIWAVSFVATLGSLYFSEIRGFEPCELCWYQRILMYPLVIITLIAYLQKNAKIAITTAVLSCIGGAISLYHYGIQKLALLSNSAPGCGRVPCTGEYINWFGFITIPFLALTAFILIAITSFYMIKVSKEALIILTNISNQKQIEENLSKTENQANPYGKTDLDPATIDLLDNEHYQNIILPDELKEKIASGAPVVAYMFSSTCPHCMNFTPNLMPIADEMGIPIDQYNLLEFDEGWDEYEVVETPTLIYFKDGKEVDRIVGDYSNDLDGLKTFLNQVENPLKNNPYGKTSLQQSTIDLLDNENYQNIILPEDLEEKIASGDPVMAYMFSPECPHCLNFTPNLIPIANELGVEINQYNLLEFPQGWNDYKVEYTPTLIFFKDGKAVGEPLVGDYSDDPEKVKAFLEQAKQ</sequence>
<dbReference type="NCBIfam" id="NF002849">
    <property type="entry name" value="PRK03113.1"/>
    <property type="match status" value="1"/>
</dbReference>
<protein>
    <submittedName>
        <fullName evidence="14">DsbB-domain-containing protein</fullName>
    </submittedName>
</protein>
<feature type="domain" description="Thioredoxin" evidence="13">
    <location>
        <begin position="165"/>
        <end position="292"/>
    </location>
</feature>
<evidence type="ECO:0000256" key="4">
    <source>
        <dbReference type="ARBA" id="ARBA00022692"/>
    </source>
</evidence>
<dbReference type="AlphaFoldDB" id="A0A2N0QTB3"/>
<keyword evidence="8 12" id="KW-0472">Membrane</keyword>
<dbReference type="SUPFAM" id="SSF158442">
    <property type="entry name" value="DsbB-like"/>
    <property type="match status" value="1"/>
</dbReference>
<evidence type="ECO:0000256" key="7">
    <source>
        <dbReference type="ARBA" id="ARBA00023002"/>
    </source>
</evidence>
<feature type="transmembrane region" description="Helical" evidence="12">
    <location>
        <begin position="109"/>
        <end position="134"/>
    </location>
</feature>
<dbReference type="GO" id="GO:0006457">
    <property type="term" value="P:protein folding"/>
    <property type="evidence" value="ECO:0007669"/>
    <property type="project" value="InterPro"/>
</dbReference>
<feature type="transmembrane region" description="Helical" evidence="12">
    <location>
        <begin position="39"/>
        <end position="57"/>
    </location>
</feature>
<keyword evidence="11" id="KW-0676">Redox-active center</keyword>
<dbReference type="EMBL" id="LLXH01003399">
    <property type="protein sequence ID" value="PKC54281.1"/>
    <property type="molecule type" value="Genomic_DNA"/>
</dbReference>
<dbReference type="PROSITE" id="PS51352">
    <property type="entry name" value="THIOREDOXIN_2"/>
    <property type="match status" value="2"/>
</dbReference>
<dbReference type="HAMAP" id="MF_00287">
    <property type="entry name" value="BdbC"/>
    <property type="match status" value="1"/>
</dbReference>
<dbReference type="VEuPathDB" id="FungiDB:RhiirA1_477641"/>
<evidence type="ECO:0000256" key="12">
    <source>
        <dbReference type="SAM" id="Phobius"/>
    </source>
</evidence>
<dbReference type="PANTHER" id="PTHR43469">
    <property type="entry name" value="DISULFIDE FORMATION PROTEIN-RELATED"/>
    <property type="match status" value="1"/>
</dbReference>
<dbReference type="GO" id="GO:0015035">
    <property type="term" value="F:protein-disulfide reductase activity"/>
    <property type="evidence" value="ECO:0007669"/>
    <property type="project" value="InterPro"/>
</dbReference>
<organism evidence="14 15">
    <name type="scientific">Rhizophagus irregularis</name>
    <dbReference type="NCBI Taxonomy" id="588596"/>
    <lineage>
        <taxon>Eukaryota</taxon>
        <taxon>Fungi</taxon>
        <taxon>Fungi incertae sedis</taxon>
        <taxon>Mucoromycota</taxon>
        <taxon>Glomeromycotina</taxon>
        <taxon>Glomeromycetes</taxon>
        <taxon>Glomerales</taxon>
        <taxon>Glomeraceae</taxon>
        <taxon>Rhizophagus</taxon>
    </lineage>
</organism>
<dbReference type="Pfam" id="PF00085">
    <property type="entry name" value="Thioredoxin"/>
    <property type="match status" value="2"/>
</dbReference>
<evidence type="ECO:0000256" key="5">
    <source>
        <dbReference type="ARBA" id="ARBA00022982"/>
    </source>
</evidence>
<dbReference type="InterPro" id="IPR023380">
    <property type="entry name" value="DsbB-like_sf"/>
</dbReference>
<feature type="domain" description="Thioredoxin" evidence="13">
    <location>
        <begin position="294"/>
        <end position="419"/>
    </location>
</feature>
<reference evidence="14 15" key="1">
    <citation type="submission" date="2017-10" db="EMBL/GenBank/DDBJ databases">
        <title>Extensive intraspecific genome diversity in a model arbuscular mycorrhizal fungus.</title>
        <authorList>
            <person name="Chen E.C.H."/>
            <person name="Morin E."/>
            <person name="Baudet D."/>
            <person name="Noel J."/>
            <person name="Ndikumana S."/>
            <person name="Charron P."/>
            <person name="St-Onge C."/>
            <person name="Giorgi J."/>
            <person name="Grigoriev I.V."/>
            <person name="Roux C."/>
            <person name="Martin F.M."/>
            <person name="Corradi N."/>
        </authorList>
    </citation>
    <scope>NUCLEOTIDE SEQUENCE [LARGE SCALE GENOMIC DNA]</scope>
    <source>
        <strain evidence="14 15">A1</strain>
    </source>
</reference>
<comment type="caution">
    <text evidence="14">The sequence shown here is derived from an EMBL/GenBank/DDBJ whole genome shotgun (WGS) entry which is preliminary data.</text>
</comment>
<keyword evidence="10" id="KW-0143">Chaperone</keyword>
<dbReference type="InterPro" id="IPR013766">
    <property type="entry name" value="Thioredoxin_domain"/>
</dbReference>
<name>A0A2N0QTB3_9GLOM</name>
<dbReference type="Pfam" id="PF02600">
    <property type="entry name" value="DsbB"/>
    <property type="match status" value="1"/>
</dbReference>
<keyword evidence="7" id="KW-0560">Oxidoreductase</keyword>
<evidence type="ECO:0000256" key="8">
    <source>
        <dbReference type="ARBA" id="ARBA00023136"/>
    </source>
</evidence>
<dbReference type="Gene3D" id="1.20.1550.10">
    <property type="entry name" value="DsbB-like"/>
    <property type="match status" value="1"/>
</dbReference>